<sequence>MKRIVLLIISALFVTACASPVTSNRQMSHANEPWAAHVNYGGKGLQIVDVRSWYSSDKGMKVMLSAKSTALMDLKLNYRVLWYTADGQPIKTLLGKWQERLVKPGQLIELTSVSPGPRAADYRIEIQEINKWGYNQ</sequence>
<dbReference type="InterPro" id="IPR038483">
    <property type="entry name" value="YcfL-like_sf"/>
</dbReference>
<dbReference type="Pfam" id="PF07233">
    <property type="entry name" value="DUF1425"/>
    <property type="match status" value="1"/>
</dbReference>
<dbReference type="Proteomes" id="UP000537130">
    <property type="component" value="Unassembled WGS sequence"/>
</dbReference>
<dbReference type="RefSeq" id="WP_183411669.1">
    <property type="nucleotide sequence ID" value="NZ_JACHWY010000004.1"/>
</dbReference>
<comment type="caution">
    <text evidence="2">The sequence shown here is derived from an EMBL/GenBank/DDBJ whole genome shotgun (WGS) entry which is preliminary data.</text>
</comment>
<dbReference type="CDD" id="cd09030">
    <property type="entry name" value="DUF1425"/>
    <property type="match status" value="1"/>
</dbReference>
<keyword evidence="1" id="KW-0732">Signal</keyword>
<dbReference type="Gene3D" id="2.60.40.3230">
    <property type="match status" value="1"/>
</dbReference>
<feature type="chain" id="PRO_5030684701" evidence="1">
    <location>
        <begin position="19"/>
        <end position="136"/>
    </location>
</feature>
<evidence type="ECO:0000313" key="2">
    <source>
        <dbReference type="EMBL" id="MBB3048878.1"/>
    </source>
</evidence>
<proteinExistence type="predicted"/>
<organism evidence="2 3">
    <name type="scientific">Litorivivens lipolytica</name>
    <dbReference type="NCBI Taxonomy" id="1524264"/>
    <lineage>
        <taxon>Bacteria</taxon>
        <taxon>Pseudomonadati</taxon>
        <taxon>Pseudomonadota</taxon>
        <taxon>Gammaproteobacteria</taxon>
        <taxon>Litorivivens</taxon>
    </lineage>
</organism>
<evidence type="ECO:0000256" key="1">
    <source>
        <dbReference type="SAM" id="SignalP"/>
    </source>
</evidence>
<gene>
    <name evidence="2" type="ORF">FHR99_003152</name>
</gene>
<feature type="signal peptide" evidence="1">
    <location>
        <begin position="1"/>
        <end position="18"/>
    </location>
</feature>
<evidence type="ECO:0000313" key="3">
    <source>
        <dbReference type="Proteomes" id="UP000537130"/>
    </source>
</evidence>
<dbReference type="AlphaFoldDB" id="A0A7W4W7F2"/>
<accession>A0A7W4W7F2</accession>
<reference evidence="2 3" key="1">
    <citation type="submission" date="2020-08" db="EMBL/GenBank/DDBJ databases">
        <title>Genomic Encyclopedia of Type Strains, Phase III (KMG-III): the genomes of soil and plant-associated and newly described type strains.</title>
        <authorList>
            <person name="Whitman W."/>
        </authorList>
    </citation>
    <scope>NUCLEOTIDE SEQUENCE [LARGE SCALE GENOMIC DNA]</scope>
    <source>
        <strain evidence="2 3">CECT 8654</strain>
    </source>
</reference>
<keyword evidence="3" id="KW-1185">Reference proteome</keyword>
<protein>
    <submittedName>
        <fullName evidence="2">Uncharacterized protein YcfL</fullName>
    </submittedName>
</protein>
<dbReference type="PROSITE" id="PS51257">
    <property type="entry name" value="PROKAR_LIPOPROTEIN"/>
    <property type="match status" value="1"/>
</dbReference>
<dbReference type="EMBL" id="JACHWY010000004">
    <property type="protein sequence ID" value="MBB3048878.1"/>
    <property type="molecule type" value="Genomic_DNA"/>
</dbReference>
<name>A0A7W4W7F2_9GAMM</name>
<dbReference type="InterPro" id="IPR010824">
    <property type="entry name" value="DUF1425"/>
</dbReference>